<dbReference type="PANTHER" id="PTHR34001:SF3">
    <property type="entry name" value="BLL7405 PROTEIN"/>
    <property type="match status" value="1"/>
</dbReference>
<dbReference type="Gene3D" id="2.40.160.20">
    <property type="match status" value="1"/>
</dbReference>
<protein>
    <submittedName>
        <fullName evidence="7">Outer membrane immunogenic protein</fullName>
    </submittedName>
</protein>
<sequence length="238" mass="24970">MKALAIAATLLVASGSAFAADLPPAPAPVLKAVAYVPAFSWTGLYLGGQVGYSWGDAESSLSLPGLPDYLSASGSPNGVFGGGFAGYNYQFASNLVVGIEADINGGSLDSSGSVSSIFGPAAWEVSAKHELQWFGSVRARVGYAFDRFLPFVTAGYAFGSVESSFMAPGDRVSPSESVSGWTVGGGLEYAVTDNILARIEYRYTDYGDVSSLLPYYSNLTVNQSYSTNDLRLGLSYKF</sequence>
<comment type="subcellular location">
    <subcellularLocation>
        <location evidence="1">Cell outer membrane</location>
    </subcellularLocation>
</comment>
<comment type="caution">
    <text evidence="7">The sequence shown here is derived from an EMBL/GenBank/DDBJ whole genome shotgun (WGS) entry which is preliminary data.</text>
</comment>
<dbReference type="SUPFAM" id="SSF103515">
    <property type="entry name" value="Autotransporter"/>
    <property type="match status" value="1"/>
</dbReference>
<feature type="chain" id="PRO_5046470670" evidence="5">
    <location>
        <begin position="20"/>
        <end position="238"/>
    </location>
</feature>
<feature type="domain" description="Outer membrane protein beta-barrel" evidence="6">
    <location>
        <begin position="11"/>
        <end position="238"/>
    </location>
</feature>
<keyword evidence="4" id="KW-0998">Cell outer membrane</keyword>
<evidence type="ECO:0000313" key="7">
    <source>
        <dbReference type="EMBL" id="MDQ0303281.1"/>
    </source>
</evidence>
<name>A0ABU0BD78_9HYPH</name>
<evidence type="ECO:0000256" key="1">
    <source>
        <dbReference type="ARBA" id="ARBA00004442"/>
    </source>
</evidence>
<dbReference type="EMBL" id="JAUSUI010000004">
    <property type="protein sequence ID" value="MDQ0303281.1"/>
    <property type="molecule type" value="Genomic_DNA"/>
</dbReference>
<proteinExistence type="predicted"/>
<dbReference type="Pfam" id="PF13505">
    <property type="entry name" value="OMP_b-brl"/>
    <property type="match status" value="1"/>
</dbReference>
<accession>A0ABU0BD78</accession>
<keyword evidence="8" id="KW-1185">Reference proteome</keyword>
<gene>
    <name evidence="7" type="ORF">J2S75_002311</name>
</gene>
<dbReference type="InterPro" id="IPR027385">
    <property type="entry name" value="Beta-barrel_OMP"/>
</dbReference>
<keyword evidence="3" id="KW-0472">Membrane</keyword>
<evidence type="ECO:0000256" key="4">
    <source>
        <dbReference type="ARBA" id="ARBA00023237"/>
    </source>
</evidence>
<dbReference type="RefSeq" id="WP_307019990.1">
    <property type="nucleotide sequence ID" value="NZ_JAUSUI010000004.1"/>
</dbReference>
<dbReference type="InterPro" id="IPR036709">
    <property type="entry name" value="Autotransporte_beta_dom_sf"/>
</dbReference>
<organism evidence="7 8">
    <name type="scientific">Ancylobacter polymorphus</name>
    <dbReference type="NCBI Taxonomy" id="223390"/>
    <lineage>
        <taxon>Bacteria</taxon>
        <taxon>Pseudomonadati</taxon>
        <taxon>Pseudomonadota</taxon>
        <taxon>Alphaproteobacteria</taxon>
        <taxon>Hyphomicrobiales</taxon>
        <taxon>Xanthobacteraceae</taxon>
        <taxon>Ancylobacter</taxon>
    </lineage>
</organism>
<evidence type="ECO:0000256" key="2">
    <source>
        <dbReference type="ARBA" id="ARBA00022729"/>
    </source>
</evidence>
<dbReference type="InterPro" id="IPR051692">
    <property type="entry name" value="OMP-like"/>
</dbReference>
<evidence type="ECO:0000256" key="5">
    <source>
        <dbReference type="SAM" id="SignalP"/>
    </source>
</evidence>
<dbReference type="Proteomes" id="UP001224682">
    <property type="component" value="Unassembled WGS sequence"/>
</dbReference>
<evidence type="ECO:0000256" key="3">
    <source>
        <dbReference type="ARBA" id="ARBA00023136"/>
    </source>
</evidence>
<feature type="signal peptide" evidence="5">
    <location>
        <begin position="1"/>
        <end position="19"/>
    </location>
</feature>
<evidence type="ECO:0000313" key="8">
    <source>
        <dbReference type="Proteomes" id="UP001224682"/>
    </source>
</evidence>
<evidence type="ECO:0000259" key="6">
    <source>
        <dbReference type="Pfam" id="PF13505"/>
    </source>
</evidence>
<dbReference type="PANTHER" id="PTHR34001">
    <property type="entry name" value="BLL7405 PROTEIN"/>
    <property type="match status" value="1"/>
</dbReference>
<reference evidence="7 8" key="1">
    <citation type="submission" date="2023-07" db="EMBL/GenBank/DDBJ databases">
        <title>Genomic Encyclopedia of Type Strains, Phase IV (KMG-IV): sequencing the most valuable type-strain genomes for metagenomic binning, comparative biology and taxonomic classification.</title>
        <authorList>
            <person name="Goeker M."/>
        </authorList>
    </citation>
    <scope>NUCLEOTIDE SEQUENCE [LARGE SCALE GENOMIC DNA]</scope>
    <source>
        <strain evidence="7 8">DSM 2457</strain>
    </source>
</reference>
<keyword evidence="2 5" id="KW-0732">Signal</keyword>